<evidence type="ECO:0000313" key="3">
    <source>
        <dbReference type="Proteomes" id="UP001056610"/>
    </source>
</evidence>
<evidence type="ECO:0000256" key="1">
    <source>
        <dbReference type="ARBA" id="ARBA00023002"/>
    </source>
</evidence>
<reference evidence="2" key="1">
    <citation type="submission" date="2022-05" db="EMBL/GenBank/DDBJ databases">
        <title>A methanotrophic Mycobacterium dominates a cave microbial ecosystem.</title>
        <authorList>
            <person name="Van Spanning R.J.M."/>
            <person name="Guan Q."/>
            <person name="Melkonian C."/>
            <person name="Gallant J."/>
            <person name="Polerecky L."/>
            <person name="Flot J.-F."/>
            <person name="Brandt B.W."/>
            <person name="Braster M."/>
            <person name="Iturbe Espinoza P."/>
            <person name="Aerts J."/>
            <person name="Meima-Franke M."/>
            <person name="Piersma S.R."/>
            <person name="Bunduc C."/>
            <person name="Ummels R."/>
            <person name="Pain A."/>
            <person name="Fleming E.J."/>
            <person name="van der Wel N."/>
            <person name="Gherman V.D."/>
            <person name="Sarbu S.M."/>
            <person name="Bodelier P.L.E."/>
            <person name="Bitter W."/>
        </authorList>
    </citation>
    <scope>NUCLEOTIDE SEQUENCE</scope>
    <source>
        <strain evidence="2">Sulfur Cave</strain>
    </source>
</reference>
<dbReference type="EMBL" id="CP097320">
    <property type="protein sequence ID" value="UQX11658.1"/>
    <property type="molecule type" value="Genomic_DNA"/>
</dbReference>
<evidence type="ECO:0000313" key="2">
    <source>
        <dbReference type="EMBL" id="UQX11658.1"/>
    </source>
</evidence>
<accession>A0ABY4QPE1</accession>
<sequence>MTTTETAGTEHLRNVRPFLNPAYDIDRAPIDTQRTNQYYANPFRKRISEYEMLMLYSQPGPDWISGGLNTGGFCNNYSGGRQMWENYGTEAKTIDWFAFRDPNGRNTPEFAAQKAQENEAAINTMAAYANQGMYKDMDLEWALEILPTYFGALAHDQYGVFGSLIAPARDVLADMLRGAVILCAFDHLDNAETIQAEKVFLSKNIQGFEADVAPAKQCWMSDPVYRTDRAVVERLWGDTWDNIETIFALLMIHEPLFGRFSRQQFFHRLAPLHGDQITPAILWSNIVAIEMDGKWAIELFGRCLGQDPKYGDYNRKLMRLWARDWLAQSVAAMRDFAPMFGRTHILHGAGGAGAAEEAAYSVIGDWARKYAPLFELEVDVDKLVKSVRAGYRNSK</sequence>
<dbReference type="Proteomes" id="UP001056610">
    <property type="component" value="Chromosome"/>
</dbReference>
<dbReference type="RefSeq" id="WP_219069717.1">
    <property type="nucleotide sequence ID" value="NZ_CAJUXY010000063.1"/>
</dbReference>
<keyword evidence="1" id="KW-0560">Oxidoreductase</keyword>
<name>A0ABY4QPE1_9MYCO</name>
<organism evidence="2 3">
    <name type="scientific">Candidatus Mycobacterium methanotrophicum</name>
    <dbReference type="NCBI Taxonomy" id="2943498"/>
    <lineage>
        <taxon>Bacteria</taxon>
        <taxon>Bacillati</taxon>
        <taxon>Actinomycetota</taxon>
        <taxon>Actinomycetes</taxon>
        <taxon>Mycobacteriales</taxon>
        <taxon>Mycobacteriaceae</taxon>
        <taxon>Mycobacterium</taxon>
    </lineage>
</organism>
<proteinExistence type="predicted"/>
<dbReference type="Pfam" id="PF02332">
    <property type="entry name" value="Phenol_Hydrox"/>
    <property type="match status" value="1"/>
</dbReference>
<dbReference type="InterPro" id="IPR003430">
    <property type="entry name" value="Phenol_Hydrox"/>
</dbReference>
<keyword evidence="3" id="KW-1185">Reference proteome</keyword>
<gene>
    <name evidence="2" type="ORF">M5I08_04110</name>
</gene>
<protein>
    <submittedName>
        <fullName evidence="2">Toluene hydroxylase</fullName>
    </submittedName>
</protein>